<dbReference type="GO" id="GO:0016052">
    <property type="term" value="P:carbohydrate catabolic process"/>
    <property type="evidence" value="ECO:0007669"/>
    <property type="project" value="TreeGrafter"/>
</dbReference>
<accession>G9WIJ5</accession>
<dbReference type="PRINTS" id="PR00131">
    <property type="entry name" value="GLHYDRLASE1"/>
</dbReference>
<reference evidence="7 8" key="1">
    <citation type="journal article" date="2012" name="PLoS ONE">
        <title>Functional divergence in the genus oenococcus as predicted by genome sequencing of the newly-described species, Oenococcus kitaharae.</title>
        <authorList>
            <person name="Borneman A.R."/>
            <person name="McCarthy J.M."/>
            <person name="Chambers P.J."/>
            <person name="Bartowsky E.J."/>
        </authorList>
    </citation>
    <scope>NUCLEOTIDE SEQUENCE [LARGE SCALE GENOMIC DNA]</scope>
    <source>
        <strain evidence="8">DSM17330</strain>
    </source>
</reference>
<dbReference type="Pfam" id="PF00232">
    <property type="entry name" value="Glyco_hydro_1"/>
    <property type="match status" value="1"/>
</dbReference>
<dbReference type="GO" id="GO:0005829">
    <property type="term" value="C:cytosol"/>
    <property type="evidence" value="ECO:0007669"/>
    <property type="project" value="TreeGrafter"/>
</dbReference>
<keyword evidence="8" id="KW-1185">Reference proteome</keyword>
<evidence type="ECO:0000256" key="6">
    <source>
        <dbReference type="RuleBase" id="RU004468"/>
    </source>
</evidence>
<dbReference type="NCBIfam" id="NF007154">
    <property type="entry name" value="PRK09589.1"/>
    <property type="match status" value="1"/>
</dbReference>
<dbReference type="SUPFAM" id="SSF51445">
    <property type="entry name" value="(Trans)glycosidases"/>
    <property type="match status" value="1"/>
</dbReference>
<feature type="active site" description="Nucleophile" evidence="4">
    <location>
        <position position="374"/>
    </location>
</feature>
<dbReference type="InterPro" id="IPR033132">
    <property type="entry name" value="GH_1_N_CS"/>
</dbReference>
<sequence length="484" mass="54997">MAFSKNFLWGGAVAAHQFEGGWQAGGKGVSIADVMTAGANGVPREITDGVIPGKNYPNHEAIDFYDRYKDDVKLFAELGLKCFRTSIAWSRIFPQGDEALPNEAGLAFYDKLFDELLKYHIQPVITLSHFEMPYHLVKAYGGWRNRKLIDFFTHYAEVVFKRYKDKVTYWMTFNEINNQTSGMNDWSLFTNSGLQIQPGENAELLMYRASHHELVASALAVQIGHRINPNFMIGSMFSTGPVYPASPDPKDTMKAQRLMQANCWYADVQCKGKYPAWLKHYFAVKNYDIGITLADEDILKAGTVDYIGFSYYASHVVKAAADEPADYMTPGRDIEVKNPTLSRSDWGWEIDPIGLRVTLNWFSQRFDLPLFIVENGLGAFDRLDGDRIHDGYRIDYLKKHIEQMALAVNEDGVDLLGYTPWGIIDLVSAGTGQMDKRYGLIYVDKNDAGKGSLKRLKKDSFYWYQNLIRHNGNQLTENTFKTHP</sequence>
<dbReference type="PROSITE" id="PS00653">
    <property type="entry name" value="GLYCOSYL_HYDROL_F1_2"/>
    <property type="match status" value="1"/>
</dbReference>
<evidence type="ECO:0000256" key="3">
    <source>
        <dbReference type="ARBA" id="ARBA00023295"/>
    </source>
</evidence>
<dbReference type="InterPro" id="IPR001360">
    <property type="entry name" value="Glyco_hydro_1"/>
</dbReference>
<dbReference type="PATRIC" id="fig|1045004.4.peg.6"/>
<dbReference type="EMBL" id="AFVZ01000001">
    <property type="protein sequence ID" value="EHN58134.1"/>
    <property type="molecule type" value="Genomic_DNA"/>
</dbReference>
<dbReference type="AlphaFoldDB" id="G9WIJ5"/>
<dbReference type="InterPro" id="IPR017853">
    <property type="entry name" value="GH"/>
</dbReference>
<comment type="caution">
    <text evidence="7">The sequence shown here is derived from an EMBL/GenBank/DDBJ whole genome shotgun (WGS) entry which is preliminary data.</text>
</comment>
<dbReference type="PANTHER" id="PTHR10353:SF85">
    <property type="entry name" value="ARYL-PHOSPHO-BETA-D-GLUCOSIDASE BGLA"/>
    <property type="match status" value="1"/>
</dbReference>
<dbReference type="PANTHER" id="PTHR10353">
    <property type="entry name" value="GLYCOSYL HYDROLASE"/>
    <property type="match status" value="1"/>
</dbReference>
<dbReference type="eggNOG" id="COG2723">
    <property type="taxonomic scope" value="Bacteria"/>
</dbReference>
<evidence type="ECO:0000313" key="7">
    <source>
        <dbReference type="EMBL" id="EHN58134.1"/>
    </source>
</evidence>
<protein>
    <submittedName>
        <fullName evidence="7">6-phospho-beta-glucosidase</fullName>
    </submittedName>
</protein>
<proteinExistence type="inferred from homology"/>
<evidence type="ECO:0000256" key="4">
    <source>
        <dbReference type="PROSITE-ProRule" id="PRU10055"/>
    </source>
</evidence>
<dbReference type="GO" id="GO:0008422">
    <property type="term" value="F:beta-glucosidase activity"/>
    <property type="evidence" value="ECO:0007669"/>
    <property type="project" value="TreeGrafter"/>
</dbReference>
<dbReference type="STRING" id="336988.NT96_03245"/>
<evidence type="ECO:0000256" key="5">
    <source>
        <dbReference type="RuleBase" id="RU003690"/>
    </source>
</evidence>
<keyword evidence="2 6" id="KW-0378">Hydrolase</keyword>
<evidence type="ECO:0000256" key="1">
    <source>
        <dbReference type="ARBA" id="ARBA00010838"/>
    </source>
</evidence>
<name>G9WIJ5_9LACO</name>
<comment type="similarity">
    <text evidence="1 5">Belongs to the glycosyl hydrolase 1 family.</text>
</comment>
<organism evidence="7 8">
    <name type="scientific">Oenococcus kitaharae DSM 17330</name>
    <dbReference type="NCBI Taxonomy" id="1045004"/>
    <lineage>
        <taxon>Bacteria</taxon>
        <taxon>Bacillati</taxon>
        <taxon>Bacillota</taxon>
        <taxon>Bacilli</taxon>
        <taxon>Lactobacillales</taxon>
        <taxon>Lactobacillaceae</taxon>
        <taxon>Oenococcus</taxon>
    </lineage>
</organism>
<dbReference type="HOGENOM" id="CLU_001859_0_2_9"/>
<evidence type="ECO:0000256" key="2">
    <source>
        <dbReference type="ARBA" id="ARBA00022801"/>
    </source>
</evidence>
<dbReference type="Proteomes" id="UP000004959">
    <property type="component" value="Chromosome"/>
</dbReference>
<dbReference type="PROSITE" id="PS00572">
    <property type="entry name" value="GLYCOSYL_HYDROL_F1_1"/>
    <property type="match status" value="1"/>
</dbReference>
<dbReference type="RefSeq" id="WP_007744183.1">
    <property type="nucleotide sequence ID" value="NZ_CM001398.1"/>
</dbReference>
<keyword evidence="3 6" id="KW-0326">Glycosidase</keyword>
<dbReference type="FunFam" id="3.20.20.80:FF:000004">
    <property type="entry name" value="Beta-glucosidase 6-phospho-beta-glucosidase"/>
    <property type="match status" value="1"/>
</dbReference>
<evidence type="ECO:0000313" key="8">
    <source>
        <dbReference type="Proteomes" id="UP000004959"/>
    </source>
</evidence>
<dbReference type="Gene3D" id="3.20.20.80">
    <property type="entry name" value="Glycosidases"/>
    <property type="match status" value="1"/>
</dbReference>
<dbReference type="InterPro" id="IPR018120">
    <property type="entry name" value="Glyco_hydro_1_AS"/>
</dbReference>
<gene>
    <name evidence="7" type="ORF">OKIT_0005</name>
</gene>